<name>A0A914XCS0_9BILA</name>
<protein>
    <submittedName>
        <fullName evidence="3">Uncharacterized protein</fullName>
    </submittedName>
</protein>
<accession>A0A914XCS0</accession>
<evidence type="ECO:0000313" key="2">
    <source>
        <dbReference type="Proteomes" id="UP000887566"/>
    </source>
</evidence>
<dbReference type="AlphaFoldDB" id="A0A914XCS0"/>
<sequence>MTRQPPTIVVSGCASGSSLSSVESISQLKQRLQQHRSRPQLKYRPRKCNSSDPVLTSEAESRRLAALCLFASSMDPERGEIRY</sequence>
<proteinExistence type="predicted"/>
<dbReference type="Proteomes" id="UP000887566">
    <property type="component" value="Unplaced"/>
</dbReference>
<dbReference type="WBParaSite" id="PSAMB.scaffold705size43410.g8260.t1">
    <property type="protein sequence ID" value="PSAMB.scaffold705size43410.g8260.t1"/>
    <property type="gene ID" value="PSAMB.scaffold705size43410.g8260"/>
</dbReference>
<feature type="compositionally biased region" description="Basic residues" evidence="1">
    <location>
        <begin position="35"/>
        <end position="47"/>
    </location>
</feature>
<evidence type="ECO:0000313" key="3">
    <source>
        <dbReference type="WBParaSite" id="PSAMB.scaffold705size43410.g8260.t1"/>
    </source>
</evidence>
<reference evidence="3" key="1">
    <citation type="submission" date="2022-11" db="UniProtKB">
        <authorList>
            <consortium name="WormBaseParasite"/>
        </authorList>
    </citation>
    <scope>IDENTIFICATION</scope>
</reference>
<evidence type="ECO:0000256" key="1">
    <source>
        <dbReference type="SAM" id="MobiDB-lite"/>
    </source>
</evidence>
<feature type="region of interest" description="Disordered" evidence="1">
    <location>
        <begin position="35"/>
        <end position="55"/>
    </location>
</feature>
<organism evidence="2 3">
    <name type="scientific">Plectus sambesii</name>
    <dbReference type="NCBI Taxonomy" id="2011161"/>
    <lineage>
        <taxon>Eukaryota</taxon>
        <taxon>Metazoa</taxon>
        <taxon>Ecdysozoa</taxon>
        <taxon>Nematoda</taxon>
        <taxon>Chromadorea</taxon>
        <taxon>Plectida</taxon>
        <taxon>Plectina</taxon>
        <taxon>Plectoidea</taxon>
        <taxon>Plectidae</taxon>
        <taxon>Plectus</taxon>
    </lineage>
</organism>
<keyword evidence="2" id="KW-1185">Reference proteome</keyword>